<dbReference type="Proteomes" id="UP000442990">
    <property type="component" value="Unassembled WGS sequence"/>
</dbReference>
<dbReference type="InterPro" id="IPR011990">
    <property type="entry name" value="TPR-like_helical_dom_sf"/>
</dbReference>
<feature type="region of interest" description="Disordered" evidence="1">
    <location>
        <begin position="452"/>
        <end position="472"/>
    </location>
</feature>
<proteinExistence type="predicted"/>
<organism evidence="2 3">
    <name type="scientific">Streptomyces triticiradicis</name>
    <dbReference type="NCBI Taxonomy" id="2651189"/>
    <lineage>
        <taxon>Bacteria</taxon>
        <taxon>Bacillati</taxon>
        <taxon>Actinomycetota</taxon>
        <taxon>Actinomycetes</taxon>
        <taxon>Kitasatosporales</taxon>
        <taxon>Streptomycetaceae</taxon>
        <taxon>Streptomyces</taxon>
    </lineage>
</organism>
<name>A0A7J5D9F8_9ACTN</name>
<dbReference type="EMBL" id="WBKG01000035">
    <property type="protein sequence ID" value="KAB1981170.1"/>
    <property type="molecule type" value="Genomic_DNA"/>
</dbReference>
<dbReference type="AlphaFoldDB" id="A0A7J5D9F8"/>
<protein>
    <submittedName>
        <fullName evidence="2">Tetratricopeptide repeat protein</fullName>
    </submittedName>
</protein>
<reference evidence="2 3" key="1">
    <citation type="submission" date="2019-09" db="EMBL/GenBank/DDBJ databases">
        <title>Isolation and identification of active actinomycetes.</title>
        <authorList>
            <person name="Yu Z."/>
            <person name="Han C."/>
            <person name="Yu B."/>
        </authorList>
    </citation>
    <scope>NUCLEOTIDE SEQUENCE [LARGE SCALE GENOMIC DNA]</scope>
    <source>
        <strain evidence="2 3">NEAU-H2</strain>
    </source>
</reference>
<evidence type="ECO:0000313" key="2">
    <source>
        <dbReference type="EMBL" id="KAB1981170.1"/>
    </source>
</evidence>
<dbReference type="Gene3D" id="1.25.40.10">
    <property type="entry name" value="Tetratricopeptide repeat domain"/>
    <property type="match status" value="1"/>
</dbReference>
<comment type="caution">
    <text evidence="2">The sequence shown here is derived from an EMBL/GenBank/DDBJ whole genome shotgun (WGS) entry which is preliminary data.</text>
</comment>
<evidence type="ECO:0000256" key="1">
    <source>
        <dbReference type="SAM" id="MobiDB-lite"/>
    </source>
</evidence>
<sequence>MIASWPSASHRAAARCRREALRYVAVDATDLDHRVRTRSGCIPPHPVSRLLELGHAEAVGYWAGRGEWFCARERARLLGEQGLRAEALEILAPYLATGWWTATRTTAKLLESWGRADEAIALTLSRVKAGHPSALESYARLLARHGRGDEAFTLLRPHIDDRILATALVDVAAGTRHDEEAAALLAARIPDGHRCDTPWCCRGLAPDTAIGLLAVIRERQGRVDEAAALLRTRNGTSVNGRDQLADLLARHDRTGELRAYAATEVLGHAAQCLAELLEERGDVEGAITVYERACGSSVSRGTMTVQLARLLARHGREDEAIELMRDAAGGADDWILHVLCALCADAGRPEDGLAFLDAIEERRGEEEWDLFWIRLPLLAACDRVDEAIERARAHPEGGTSYAAPHIAELLAGAGRTEEAVEVLRPHASANRHELAGYLIDLGRVEEAVTVLRRDESRPPRPSTTARSAEPPF</sequence>
<gene>
    <name evidence="2" type="ORF">F8144_32665</name>
</gene>
<accession>A0A7J5D9F8</accession>
<evidence type="ECO:0000313" key="3">
    <source>
        <dbReference type="Proteomes" id="UP000442990"/>
    </source>
</evidence>
<dbReference type="SUPFAM" id="SSF48452">
    <property type="entry name" value="TPR-like"/>
    <property type="match status" value="1"/>
</dbReference>
<keyword evidence="3" id="KW-1185">Reference proteome</keyword>